<dbReference type="InterPro" id="IPR004045">
    <property type="entry name" value="Glutathione_S-Trfase_N"/>
</dbReference>
<evidence type="ECO:0000313" key="3">
    <source>
        <dbReference type="EMBL" id="POF30840.1"/>
    </source>
</evidence>
<accession>A0A2S3UTF2</accession>
<evidence type="ECO:0000259" key="1">
    <source>
        <dbReference type="PROSITE" id="PS50404"/>
    </source>
</evidence>
<dbReference type="Gene3D" id="1.20.1050.10">
    <property type="match status" value="1"/>
</dbReference>
<dbReference type="InterPro" id="IPR010987">
    <property type="entry name" value="Glutathione-S-Trfase_C-like"/>
</dbReference>
<dbReference type="PANTHER" id="PTHR44051">
    <property type="entry name" value="GLUTATHIONE S-TRANSFERASE-RELATED"/>
    <property type="match status" value="1"/>
</dbReference>
<dbReference type="EMBL" id="PPCN01000005">
    <property type="protein sequence ID" value="POF30840.1"/>
    <property type="molecule type" value="Genomic_DNA"/>
</dbReference>
<feature type="domain" description="GST N-terminal" evidence="1">
    <location>
        <begin position="2"/>
        <end position="84"/>
    </location>
</feature>
<reference evidence="3 4" key="1">
    <citation type="submission" date="2018-01" db="EMBL/GenBank/DDBJ databases">
        <title>Genomic Encyclopedia of Archaeal and Bacterial Type Strains, Phase II (KMG-II): from individual species to whole genera.</title>
        <authorList>
            <person name="Goeker M."/>
        </authorList>
    </citation>
    <scope>NUCLEOTIDE SEQUENCE [LARGE SCALE GENOMIC DNA]</scope>
    <source>
        <strain evidence="3 4">DSM 17023</strain>
    </source>
</reference>
<dbReference type="SUPFAM" id="SSF47616">
    <property type="entry name" value="GST C-terminal domain-like"/>
    <property type="match status" value="1"/>
</dbReference>
<name>A0A2S3UTF2_9HYPH</name>
<keyword evidence="3" id="KW-0808">Transferase</keyword>
<keyword evidence="4" id="KW-1185">Reference proteome</keyword>
<dbReference type="InterPro" id="IPR036249">
    <property type="entry name" value="Thioredoxin-like_sf"/>
</dbReference>
<dbReference type="PANTHER" id="PTHR44051:SF2">
    <property type="entry name" value="HYPOTHETICAL GLUTATHIONE S-TRANSFERASE LIKE PROTEIN"/>
    <property type="match status" value="1"/>
</dbReference>
<dbReference type="SFLD" id="SFLDG00358">
    <property type="entry name" value="Main_(cytGST)"/>
    <property type="match status" value="1"/>
</dbReference>
<dbReference type="Pfam" id="PF13410">
    <property type="entry name" value="GST_C_2"/>
    <property type="match status" value="1"/>
</dbReference>
<dbReference type="SUPFAM" id="SSF52833">
    <property type="entry name" value="Thioredoxin-like"/>
    <property type="match status" value="1"/>
</dbReference>
<proteinExistence type="predicted"/>
<sequence>MSNPVLYNYDLDENCYKVRLLLSCLGIEAETIAVDVFPGNEHLSPAIRAMSPKGSLPVLKQGDLVLHEAEAILAWLARSQKPDKGFLPNDPDTFAHVMMWLAFSARELDVAVRARVTAMMDAPGDIDALRSGAREALRIMEDHMTRQHFDDVEYVAGARATIADIALFPSFALSRDYNIDHDAFPALRRWARAVRRIDGFITMPGIPDYH</sequence>
<dbReference type="InterPro" id="IPR036282">
    <property type="entry name" value="Glutathione-S-Trfase_C_sf"/>
</dbReference>
<dbReference type="Pfam" id="PF13417">
    <property type="entry name" value="GST_N_3"/>
    <property type="match status" value="1"/>
</dbReference>
<dbReference type="InterPro" id="IPR040079">
    <property type="entry name" value="Glutathione_S-Trfase"/>
</dbReference>
<dbReference type="Gene3D" id="3.40.30.10">
    <property type="entry name" value="Glutaredoxin"/>
    <property type="match status" value="1"/>
</dbReference>
<dbReference type="Proteomes" id="UP000236959">
    <property type="component" value="Unassembled WGS sequence"/>
</dbReference>
<evidence type="ECO:0000313" key="4">
    <source>
        <dbReference type="Proteomes" id="UP000236959"/>
    </source>
</evidence>
<feature type="domain" description="GST C-terminal" evidence="2">
    <location>
        <begin position="90"/>
        <end position="210"/>
    </location>
</feature>
<dbReference type="GO" id="GO:0016740">
    <property type="term" value="F:transferase activity"/>
    <property type="evidence" value="ECO:0007669"/>
    <property type="project" value="UniProtKB-KW"/>
</dbReference>
<dbReference type="PROSITE" id="PS50405">
    <property type="entry name" value="GST_CTER"/>
    <property type="match status" value="1"/>
</dbReference>
<protein>
    <submittedName>
        <fullName evidence="3">Glutathione S-transferase</fullName>
    </submittedName>
</protein>
<dbReference type="AlphaFoldDB" id="A0A2S3UTF2"/>
<dbReference type="RefSeq" id="WP_103222813.1">
    <property type="nucleotide sequence ID" value="NZ_PPCN01000005.1"/>
</dbReference>
<gene>
    <name evidence="3" type="ORF">CLV41_10518</name>
</gene>
<evidence type="ECO:0000259" key="2">
    <source>
        <dbReference type="PROSITE" id="PS50405"/>
    </source>
</evidence>
<dbReference type="OrthoDB" id="9810080at2"/>
<dbReference type="PROSITE" id="PS50404">
    <property type="entry name" value="GST_NTER"/>
    <property type="match status" value="1"/>
</dbReference>
<comment type="caution">
    <text evidence="3">The sequence shown here is derived from an EMBL/GenBank/DDBJ whole genome shotgun (WGS) entry which is preliminary data.</text>
</comment>
<organism evidence="3 4">
    <name type="scientific">Roseibium marinum</name>
    <dbReference type="NCBI Taxonomy" id="281252"/>
    <lineage>
        <taxon>Bacteria</taxon>
        <taxon>Pseudomonadati</taxon>
        <taxon>Pseudomonadota</taxon>
        <taxon>Alphaproteobacteria</taxon>
        <taxon>Hyphomicrobiales</taxon>
        <taxon>Stappiaceae</taxon>
        <taxon>Roseibium</taxon>
    </lineage>
</organism>
<dbReference type="SFLD" id="SFLDS00019">
    <property type="entry name" value="Glutathione_Transferase_(cytos"/>
    <property type="match status" value="1"/>
</dbReference>